<dbReference type="GO" id="GO:0005975">
    <property type="term" value="P:carbohydrate metabolic process"/>
    <property type="evidence" value="ECO:0007669"/>
    <property type="project" value="InterPro"/>
</dbReference>
<dbReference type="KEGG" id="gai:IMCC3135_04435"/>
<dbReference type="PANTHER" id="PTHR34216:SF3">
    <property type="entry name" value="POLY-BETA-1,6-N-ACETYL-D-GLUCOSAMINE N-DEACETYLASE"/>
    <property type="match status" value="1"/>
</dbReference>
<evidence type="ECO:0000259" key="3">
    <source>
        <dbReference type="Pfam" id="PF01522"/>
    </source>
</evidence>
<dbReference type="GO" id="GO:0005576">
    <property type="term" value="C:extracellular region"/>
    <property type="evidence" value="ECO:0007669"/>
    <property type="project" value="UniProtKB-SubCell"/>
</dbReference>
<dbReference type="InterPro" id="IPR011330">
    <property type="entry name" value="Glyco_hydro/deAcase_b/a-brl"/>
</dbReference>
<dbReference type="EMBL" id="CP018632">
    <property type="protein sequence ID" value="ASJ71000.1"/>
    <property type="molecule type" value="Genomic_DNA"/>
</dbReference>
<proteinExistence type="predicted"/>
<dbReference type="Pfam" id="PF01522">
    <property type="entry name" value="Polysacc_deac_1"/>
    <property type="match status" value="1"/>
</dbReference>
<organism evidence="4 5">
    <name type="scientific">Granulosicoccus antarcticus IMCC3135</name>
    <dbReference type="NCBI Taxonomy" id="1192854"/>
    <lineage>
        <taxon>Bacteria</taxon>
        <taxon>Pseudomonadati</taxon>
        <taxon>Pseudomonadota</taxon>
        <taxon>Gammaproteobacteria</taxon>
        <taxon>Chromatiales</taxon>
        <taxon>Granulosicoccaceae</taxon>
        <taxon>Granulosicoccus</taxon>
    </lineage>
</organism>
<dbReference type="Proteomes" id="UP000250079">
    <property type="component" value="Chromosome"/>
</dbReference>
<reference evidence="4 5" key="1">
    <citation type="submission" date="2016-12" db="EMBL/GenBank/DDBJ databases">
        <authorList>
            <person name="Song W.-J."/>
            <person name="Kurnit D.M."/>
        </authorList>
    </citation>
    <scope>NUCLEOTIDE SEQUENCE [LARGE SCALE GENOMIC DNA]</scope>
    <source>
        <strain evidence="4 5">IMCC3135</strain>
    </source>
</reference>
<dbReference type="CDD" id="cd10918">
    <property type="entry name" value="CE4_NodB_like_5s_6s"/>
    <property type="match status" value="1"/>
</dbReference>
<dbReference type="OrthoDB" id="9814639at2"/>
<feature type="domain" description="NodB homology" evidence="3">
    <location>
        <begin position="83"/>
        <end position="267"/>
    </location>
</feature>
<dbReference type="GO" id="GO:0016810">
    <property type="term" value="F:hydrolase activity, acting on carbon-nitrogen (but not peptide) bonds"/>
    <property type="evidence" value="ECO:0007669"/>
    <property type="project" value="InterPro"/>
</dbReference>
<protein>
    <recommendedName>
        <fullName evidence="3">NodB homology domain-containing protein</fullName>
    </recommendedName>
</protein>
<dbReference type="AlphaFoldDB" id="A0A2Z2NQC1"/>
<comment type="subcellular location">
    <subcellularLocation>
        <location evidence="1">Secreted</location>
    </subcellularLocation>
</comment>
<dbReference type="PANTHER" id="PTHR34216">
    <property type="match status" value="1"/>
</dbReference>
<evidence type="ECO:0000313" key="4">
    <source>
        <dbReference type="EMBL" id="ASJ71000.1"/>
    </source>
</evidence>
<dbReference type="SUPFAM" id="SSF88713">
    <property type="entry name" value="Glycoside hydrolase/deacetylase"/>
    <property type="match status" value="1"/>
</dbReference>
<name>A0A2Z2NQC1_9GAMM</name>
<sequence>MDMRRFLMLCGRSFYRLGLAGWIIQMQPGRVRGVLYHAIDSDDTAYNRGLKLSVSPETLDSQLAYFSRYYQFAGSSDTEAAKHSATLAISFDDGFSSVYHNGWPVLKKHKAPASIFLVTRAVQQQLLWFNALNWALHQQPVIARKILGRYIQKPLPKLPRDCVIEVQEHSSPETISKLLEELHEALPFDKSQTHYLSPVQIEEMRAGGISFGFHTVDHYNLINCDAEELARQLDSSALRSFVSDHSFAYPCGYYDADVLRGALSRGFDPLMGVGLDNGRHHHCHLDRVEIYHSNAADIFAQLEVVEPLLALFRRWMRRQTGQRPSFR</sequence>
<dbReference type="RefSeq" id="WP_088916486.1">
    <property type="nucleotide sequence ID" value="NZ_CP018632.1"/>
</dbReference>
<evidence type="ECO:0000256" key="2">
    <source>
        <dbReference type="ARBA" id="ARBA00022729"/>
    </source>
</evidence>
<evidence type="ECO:0000256" key="1">
    <source>
        <dbReference type="ARBA" id="ARBA00004613"/>
    </source>
</evidence>
<dbReference type="Gene3D" id="3.20.20.370">
    <property type="entry name" value="Glycoside hydrolase/deacetylase"/>
    <property type="match status" value="1"/>
</dbReference>
<keyword evidence="2" id="KW-0732">Signal</keyword>
<dbReference type="InterPro" id="IPR002509">
    <property type="entry name" value="NODB_dom"/>
</dbReference>
<evidence type="ECO:0000313" key="5">
    <source>
        <dbReference type="Proteomes" id="UP000250079"/>
    </source>
</evidence>
<dbReference type="InterPro" id="IPR051398">
    <property type="entry name" value="Polysacch_Deacetylase"/>
</dbReference>
<keyword evidence="5" id="KW-1185">Reference proteome</keyword>
<gene>
    <name evidence="4" type="ORF">IMCC3135_04435</name>
</gene>
<accession>A0A2Z2NQC1</accession>